<evidence type="ECO:0000313" key="3">
    <source>
        <dbReference type="EMBL" id="QDZ21049.1"/>
    </source>
</evidence>
<dbReference type="Proteomes" id="UP000316726">
    <property type="component" value="Chromosome 5"/>
</dbReference>
<dbReference type="EMBL" id="CP031038">
    <property type="protein sequence ID" value="QDZ21049.1"/>
    <property type="molecule type" value="Genomic_DNA"/>
</dbReference>
<evidence type="ECO:0000256" key="1">
    <source>
        <dbReference type="SAM" id="MobiDB-lite"/>
    </source>
</evidence>
<keyword evidence="2" id="KW-1133">Transmembrane helix</keyword>
<feature type="region of interest" description="Disordered" evidence="1">
    <location>
        <begin position="172"/>
        <end position="193"/>
    </location>
</feature>
<evidence type="ECO:0000313" key="4">
    <source>
        <dbReference type="Proteomes" id="UP000316726"/>
    </source>
</evidence>
<gene>
    <name evidence="3" type="ORF">A3770_05p35670</name>
</gene>
<sequence>MPVAFDMPESQRGDEIPTDASPGSVEGEDVDPALDLVRTMSMSTDKDILKQLRDAMNPKQRQQTFVMILQAGLGLIAVAILLAVVIVGYLNLVNVSNAVGTMAEQTTQLKDITLNTSKKMNLLVENLGPVKVLPDFEESLSNMNEQVDILTTTLCSSPLFAAQCPADLRGGAFAPAPPAPEPAGDELNSSTSG</sequence>
<feature type="region of interest" description="Disordered" evidence="1">
    <location>
        <begin position="1"/>
        <end position="29"/>
    </location>
</feature>
<keyword evidence="4" id="KW-1185">Reference proteome</keyword>
<proteinExistence type="predicted"/>
<accession>A0A5B8MKX7</accession>
<dbReference type="AlphaFoldDB" id="A0A5B8MKX7"/>
<keyword evidence="2" id="KW-0812">Transmembrane</keyword>
<keyword evidence="2" id="KW-0472">Membrane</keyword>
<evidence type="ECO:0000256" key="2">
    <source>
        <dbReference type="SAM" id="Phobius"/>
    </source>
</evidence>
<protein>
    <submittedName>
        <fullName evidence="3">Uncharacterized protein</fullName>
    </submittedName>
</protein>
<organism evidence="3 4">
    <name type="scientific">Chloropicon primus</name>
    <dbReference type="NCBI Taxonomy" id="1764295"/>
    <lineage>
        <taxon>Eukaryota</taxon>
        <taxon>Viridiplantae</taxon>
        <taxon>Chlorophyta</taxon>
        <taxon>Chloropicophyceae</taxon>
        <taxon>Chloropicales</taxon>
        <taxon>Chloropicaceae</taxon>
        <taxon>Chloropicon</taxon>
    </lineage>
</organism>
<reference evidence="3 4" key="1">
    <citation type="submission" date="2018-07" db="EMBL/GenBank/DDBJ databases">
        <title>The complete nuclear genome of the prasinophyte Chloropicon primus (CCMP1205).</title>
        <authorList>
            <person name="Pombert J.-F."/>
            <person name="Otis C."/>
            <person name="Turmel M."/>
            <person name="Lemieux C."/>
        </authorList>
    </citation>
    <scope>NUCLEOTIDE SEQUENCE [LARGE SCALE GENOMIC DNA]</scope>
    <source>
        <strain evidence="3 4">CCMP1205</strain>
    </source>
</reference>
<feature type="transmembrane region" description="Helical" evidence="2">
    <location>
        <begin position="65"/>
        <end position="90"/>
    </location>
</feature>
<name>A0A5B8MKX7_9CHLO</name>